<name>K1XHB8_MARBU</name>
<organism evidence="1 2">
    <name type="scientific">Marssonina brunnea f. sp. multigermtubi (strain MB_m1)</name>
    <name type="common">Marssonina leaf spot fungus</name>
    <dbReference type="NCBI Taxonomy" id="1072389"/>
    <lineage>
        <taxon>Eukaryota</taxon>
        <taxon>Fungi</taxon>
        <taxon>Dikarya</taxon>
        <taxon>Ascomycota</taxon>
        <taxon>Pezizomycotina</taxon>
        <taxon>Leotiomycetes</taxon>
        <taxon>Helotiales</taxon>
        <taxon>Drepanopezizaceae</taxon>
        <taxon>Drepanopeziza</taxon>
    </lineage>
</organism>
<dbReference type="InParanoid" id="K1XHB8"/>
<dbReference type="KEGG" id="mbe:MBM_09953"/>
<protein>
    <submittedName>
        <fullName evidence="1">Uncharacterized protein</fullName>
    </submittedName>
</protein>
<proteinExistence type="predicted"/>
<gene>
    <name evidence="1" type="ORF">MBM_09953</name>
</gene>
<evidence type="ECO:0000313" key="2">
    <source>
        <dbReference type="Proteomes" id="UP000006753"/>
    </source>
</evidence>
<evidence type="ECO:0000313" key="1">
    <source>
        <dbReference type="EMBL" id="EKD11874.1"/>
    </source>
</evidence>
<reference evidence="1 2" key="1">
    <citation type="journal article" date="2012" name="BMC Genomics">
        <title>Sequencing the genome of Marssonina brunnea reveals fungus-poplar co-evolution.</title>
        <authorList>
            <person name="Zhu S."/>
            <person name="Cao Y.-Z."/>
            <person name="Jiang C."/>
            <person name="Tan B.-Y."/>
            <person name="Wang Z."/>
            <person name="Feng S."/>
            <person name="Zhang L."/>
            <person name="Su X.-H."/>
            <person name="Brejova B."/>
            <person name="Vinar T."/>
            <person name="Xu M."/>
            <person name="Wang M.-X."/>
            <person name="Zhang S.-G."/>
            <person name="Huang M.-R."/>
            <person name="Wu R."/>
            <person name="Zhou Y."/>
        </authorList>
    </citation>
    <scope>NUCLEOTIDE SEQUENCE [LARGE SCALE GENOMIC DNA]</scope>
    <source>
        <strain evidence="1 2">MB_m1</strain>
    </source>
</reference>
<dbReference type="Proteomes" id="UP000006753">
    <property type="component" value="Unassembled WGS sequence"/>
</dbReference>
<dbReference type="AlphaFoldDB" id="K1XHB8"/>
<sequence>MHARWDLGSMAVRLGRGPRRQGIGHCVPGSYEIGDVTPQLPRAWDFAFPGILVVSPRDMAAVYGQHSWKTQWDDPFHDSRLQEESINRINSEFSLSSRINGESSILLQAKRQLANSPILARSARRPPRTPAPMPAAYLGAAPAVGVGEAAAGAAAEEAALGDALGVAEIRHTVRRADVLSKCDDPGLLFFRAALNQAARDGVQKAIIGTDAVDAQSVAALEGKKIVEEMRGFPGTYSDRLPPSSRVFKNTWSLKIKVSTSCCGPRAWILDLTDSTRWQAAELGVSQRSQRADE</sequence>
<dbReference type="HOGENOM" id="CLU_950204_0_0_1"/>
<keyword evidence="2" id="KW-1185">Reference proteome</keyword>
<dbReference type="EMBL" id="JH921479">
    <property type="protein sequence ID" value="EKD11874.1"/>
    <property type="molecule type" value="Genomic_DNA"/>
</dbReference>
<accession>K1XHB8</accession>